<evidence type="ECO:0000313" key="2">
    <source>
        <dbReference type="Proteomes" id="UP001141552"/>
    </source>
</evidence>
<accession>A0A9Q0FJ25</accession>
<dbReference type="EMBL" id="JAKUCV010005153">
    <property type="protein sequence ID" value="KAJ4832361.1"/>
    <property type="molecule type" value="Genomic_DNA"/>
</dbReference>
<evidence type="ECO:0000313" key="1">
    <source>
        <dbReference type="EMBL" id="KAJ4832361.1"/>
    </source>
</evidence>
<gene>
    <name evidence="1" type="ORF">Tsubulata_002163</name>
</gene>
<dbReference type="Proteomes" id="UP001141552">
    <property type="component" value="Unassembled WGS sequence"/>
</dbReference>
<dbReference type="AlphaFoldDB" id="A0A9Q0FJ25"/>
<name>A0A9Q0FJ25_9ROSI</name>
<proteinExistence type="predicted"/>
<organism evidence="1 2">
    <name type="scientific">Turnera subulata</name>
    <dbReference type="NCBI Taxonomy" id="218843"/>
    <lineage>
        <taxon>Eukaryota</taxon>
        <taxon>Viridiplantae</taxon>
        <taxon>Streptophyta</taxon>
        <taxon>Embryophyta</taxon>
        <taxon>Tracheophyta</taxon>
        <taxon>Spermatophyta</taxon>
        <taxon>Magnoliopsida</taxon>
        <taxon>eudicotyledons</taxon>
        <taxon>Gunneridae</taxon>
        <taxon>Pentapetalae</taxon>
        <taxon>rosids</taxon>
        <taxon>fabids</taxon>
        <taxon>Malpighiales</taxon>
        <taxon>Passifloraceae</taxon>
        <taxon>Turnera</taxon>
    </lineage>
</organism>
<reference evidence="1" key="1">
    <citation type="submission" date="2022-02" db="EMBL/GenBank/DDBJ databases">
        <authorList>
            <person name="Henning P.M."/>
            <person name="McCubbin A.G."/>
            <person name="Shore J.S."/>
        </authorList>
    </citation>
    <scope>NUCLEOTIDE SEQUENCE</scope>
    <source>
        <strain evidence="1">F60SS</strain>
        <tissue evidence="1">Leaves</tissue>
    </source>
</reference>
<protein>
    <submittedName>
        <fullName evidence="1">Uncharacterized protein</fullName>
    </submittedName>
</protein>
<sequence>MFISSFLKPTGHRWAIQRNLNTHGAQRIFSRNFWVSNAKTEEKSTSLANSIPQIGFLNN</sequence>
<keyword evidence="2" id="KW-1185">Reference proteome</keyword>
<comment type="caution">
    <text evidence="1">The sequence shown here is derived from an EMBL/GenBank/DDBJ whole genome shotgun (WGS) entry which is preliminary data.</text>
</comment>
<reference evidence="1" key="2">
    <citation type="journal article" date="2023" name="Plants (Basel)">
        <title>Annotation of the Turnera subulata (Passifloraceae) Draft Genome Reveals the S-Locus Evolved after the Divergence of Turneroideae from Passifloroideae in a Stepwise Manner.</title>
        <authorList>
            <person name="Henning P.M."/>
            <person name="Roalson E.H."/>
            <person name="Mir W."/>
            <person name="McCubbin A.G."/>
            <person name="Shore J.S."/>
        </authorList>
    </citation>
    <scope>NUCLEOTIDE SEQUENCE</scope>
    <source>
        <strain evidence="1">F60SS</strain>
    </source>
</reference>